<feature type="compositionally biased region" description="Basic and acidic residues" evidence="1">
    <location>
        <begin position="234"/>
        <end position="265"/>
    </location>
</feature>
<protein>
    <recommendedName>
        <fullName evidence="2">F-box domain-containing protein</fullName>
    </recommendedName>
</protein>
<dbReference type="InterPro" id="IPR001810">
    <property type="entry name" value="F-box_dom"/>
</dbReference>
<evidence type="ECO:0000313" key="3">
    <source>
        <dbReference type="EMBL" id="OJA16783.1"/>
    </source>
</evidence>
<evidence type="ECO:0000259" key="2">
    <source>
        <dbReference type="PROSITE" id="PS50181"/>
    </source>
</evidence>
<reference evidence="3 4" key="1">
    <citation type="submission" date="2016-03" db="EMBL/GenBank/DDBJ databases">
        <title>Comparative genomics of the ectomycorrhizal sister species Rhizopogon vinicolor and Rhizopogon vesiculosus (Basidiomycota: Boletales) reveals a divergence of the mating type B locus.</title>
        <authorList>
            <person name="Mujic A.B."/>
            <person name="Kuo A."/>
            <person name="Tritt A."/>
            <person name="Lipzen A."/>
            <person name="Chen C."/>
            <person name="Johnson J."/>
            <person name="Sharma A."/>
            <person name="Barry K."/>
            <person name="Grigoriev I.V."/>
            <person name="Spatafora J.W."/>
        </authorList>
    </citation>
    <scope>NUCLEOTIDE SEQUENCE [LARGE SCALE GENOMIC DNA]</scope>
    <source>
        <strain evidence="3 4">AM-OR11-056</strain>
    </source>
</reference>
<accession>A0A1J8Q811</accession>
<dbReference type="AlphaFoldDB" id="A0A1J8Q811"/>
<comment type="caution">
    <text evidence="3">The sequence shown here is derived from an EMBL/GenBank/DDBJ whole genome shotgun (WGS) entry which is preliminary data.</text>
</comment>
<dbReference type="Proteomes" id="UP000183567">
    <property type="component" value="Unassembled WGS sequence"/>
</dbReference>
<feature type="compositionally biased region" description="Low complexity" evidence="1">
    <location>
        <begin position="44"/>
        <end position="74"/>
    </location>
</feature>
<dbReference type="Gene3D" id="1.20.1280.50">
    <property type="match status" value="1"/>
</dbReference>
<dbReference type="EMBL" id="LVVM01002361">
    <property type="protein sequence ID" value="OJA16783.1"/>
    <property type="molecule type" value="Genomic_DNA"/>
</dbReference>
<evidence type="ECO:0000313" key="4">
    <source>
        <dbReference type="Proteomes" id="UP000183567"/>
    </source>
</evidence>
<name>A0A1J8Q811_9AGAM</name>
<feature type="compositionally biased region" description="Basic and acidic residues" evidence="1">
    <location>
        <begin position="279"/>
        <end position="291"/>
    </location>
</feature>
<dbReference type="STRING" id="180088.A0A1J8Q811"/>
<feature type="compositionally biased region" description="Polar residues" evidence="1">
    <location>
        <begin position="21"/>
        <end position="30"/>
    </location>
</feature>
<dbReference type="Pfam" id="PF12937">
    <property type="entry name" value="F-box-like"/>
    <property type="match status" value="1"/>
</dbReference>
<feature type="region of interest" description="Disordered" evidence="1">
    <location>
        <begin position="164"/>
        <end position="184"/>
    </location>
</feature>
<dbReference type="SUPFAM" id="SSF81383">
    <property type="entry name" value="F-box domain"/>
    <property type="match status" value="1"/>
</dbReference>
<sequence>MSLLQDVLKSQSHSYDFDGLSLSSRQSQAENDSDDELIGVFSLPGTPARSRAPSRPSSRPSSRPVSPSRRGPTRLGNEMPSKGLSNNPLKAFPTQVSQRIFRWLEISELATCARVSRKWNKSQTLNYSKSCLYNPANCLILTVSARQVWFQHYRKENFNDDSLPPGKWTRKESKQNWVGGSSSMSRLSPRVVDVPFQRIMYINSVSNRSPPSSPLHSRGSGRTSPSHSGYQTPRDIKEEQWRQEEVAQTRPGKVEMREMYKELGGRKSRTKAKLGSSGGHRDRTGWGEDDD</sequence>
<dbReference type="PROSITE" id="PS50181">
    <property type="entry name" value="FBOX"/>
    <property type="match status" value="1"/>
</dbReference>
<feature type="region of interest" description="Disordered" evidence="1">
    <location>
        <begin position="205"/>
        <end position="291"/>
    </location>
</feature>
<gene>
    <name evidence="3" type="ORF">AZE42_03312</name>
</gene>
<dbReference type="OrthoDB" id="6419443at2759"/>
<dbReference type="InterPro" id="IPR036047">
    <property type="entry name" value="F-box-like_dom_sf"/>
</dbReference>
<feature type="compositionally biased region" description="Polar residues" evidence="1">
    <location>
        <begin position="220"/>
        <end position="231"/>
    </location>
</feature>
<feature type="domain" description="F-box" evidence="2">
    <location>
        <begin position="86"/>
        <end position="136"/>
    </location>
</feature>
<keyword evidence="4" id="KW-1185">Reference proteome</keyword>
<proteinExistence type="predicted"/>
<organism evidence="3 4">
    <name type="scientific">Rhizopogon vesiculosus</name>
    <dbReference type="NCBI Taxonomy" id="180088"/>
    <lineage>
        <taxon>Eukaryota</taxon>
        <taxon>Fungi</taxon>
        <taxon>Dikarya</taxon>
        <taxon>Basidiomycota</taxon>
        <taxon>Agaricomycotina</taxon>
        <taxon>Agaricomycetes</taxon>
        <taxon>Agaricomycetidae</taxon>
        <taxon>Boletales</taxon>
        <taxon>Suillineae</taxon>
        <taxon>Rhizopogonaceae</taxon>
        <taxon>Rhizopogon</taxon>
    </lineage>
</organism>
<evidence type="ECO:0000256" key="1">
    <source>
        <dbReference type="SAM" id="MobiDB-lite"/>
    </source>
</evidence>
<feature type="region of interest" description="Disordered" evidence="1">
    <location>
        <begin position="1"/>
        <end position="89"/>
    </location>
</feature>
<feature type="compositionally biased region" description="Polar residues" evidence="1">
    <location>
        <begin position="175"/>
        <end position="184"/>
    </location>
</feature>